<gene>
    <name evidence="1" type="ORF">BLNAU_4695</name>
</gene>
<reference evidence="1 2" key="1">
    <citation type="journal article" date="2022" name="bioRxiv">
        <title>Genomics of Preaxostyla Flagellates Illuminates Evolutionary Transitions and the Path Towards Mitochondrial Loss.</title>
        <authorList>
            <person name="Novak L.V.F."/>
            <person name="Treitli S.C."/>
            <person name="Pyrih J."/>
            <person name="Halakuc P."/>
            <person name="Pipaliya S.V."/>
            <person name="Vacek V."/>
            <person name="Brzon O."/>
            <person name="Soukal P."/>
            <person name="Eme L."/>
            <person name="Dacks J.B."/>
            <person name="Karnkowska A."/>
            <person name="Elias M."/>
            <person name="Hampl V."/>
        </authorList>
    </citation>
    <scope>NUCLEOTIDE SEQUENCE [LARGE SCALE GENOMIC DNA]</scope>
    <source>
        <strain evidence="1">NAU3</strain>
        <tissue evidence="1">Gut</tissue>
    </source>
</reference>
<evidence type="ECO:0000313" key="1">
    <source>
        <dbReference type="EMBL" id="KAK2960478.1"/>
    </source>
</evidence>
<dbReference type="EMBL" id="JARBJD010000023">
    <property type="protein sequence ID" value="KAK2960478.1"/>
    <property type="molecule type" value="Genomic_DNA"/>
</dbReference>
<proteinExistence type="predicted"/>
<keyword evidence="2" id="KW-1185">Reference proteome</keyword>
<accession>A0ABQ9Y9N5</accession>
<organism evidence="1 2">
    <name type="scientific">Blattamonas nauphoetae</name>
    <dbReference type="NCBI Taxonomy" id="2049346"/>
    <lineage>
        <taxon>Eukaryota</taxon>
        <taxon>Metamonada</taxon>
        <taxon>Preaxostyla</taxon>
        <taxon>Oxymonadida</taxon>
        <taxon>Blattamonas</taxon>
    </lineage>
</organism>
<evidence type="ECO:0000313" key="2">
    <source>
        <dbReference type="Proteomes" id="UP001281761"/>
    </source>
</evidence>
<sequence length="248" mass="28660">MTFSFSWEEFVLNCPIDIHSRQRTNLKSIGLCILETEAVCKSWTPRKASYTAIDHDVSVDIIIHGDIGQNAFYPPPGKIDEKLLLRGRVDSVNSDTFTISPWNELERTGSLISITLNQLNQICGPKFAKDCERMFTLFWKDMPLEVVVTSVIPDVHDPDIFITDTFQNQTSPRERISLNLSQTQQKEYFTKLFFRYSSSSFRLMVKVNRQEHTKECMTHQCSLIDAKLIQSSHREESVQLNSLHPFQH</sequence>
<comment type="caution">
    <text evidence="1">The sequence shown here is derived from an EMBL/GenBank/DDBJ whole genome shotgun (WGS) entry which is preliminary data.</text>
</comment>
<dbReference type="Proteomes" id="UP001281761">
    <property type="component" value="Unassembled WGS sequence"/>
</dbReference>
<protein>
    <submittedName>
        <fullName evidence="1">Uncharacterized protein</fullName>
    </submittedName>
</protein>
<name>A0ABQ9Y9N5_9EUKA</name>